<evidence type="ECO:0000256" key="6">
    <source>
        <dbReference type="RuleBase" id="RU000672"/>
    </source>
</evidence>
<evidence type="ECO:0000256" key="5">
    <source>
        <dbReference type="ARBA" id="ARBA00023008"/>
    </source>
</evidence>
<dbReference type="PANTHER" id="PTHR10638">
    <property type="entry name" value="COPPER AMINE OXIDASE"/>
    <property type="match status" value="1"/>
</dbReference>
<dbReference type="PANTHER" id="PTHR10638:SF41">
    <property type="entry name" value="AMINE OXIDASE"/>
    <property type="match status" value="1"/>
</dbReference>
<dbReference type="InterPro" id="IPR016182">
    <property type="entry name" value="Cu_amine_oxidase_N-reg"/>
</dbReference>
<reference evidence="10 11" key="1">
    <citation type="submission" date="2023-10" db="EMBL/GenBank/DDBJ databases">
        <title>Development of a sustainable strategy for remediation of hydrocarbon-contaminated territories based on the waste exchange concept.</title>
        <authorList>
            <person name="Krivoruchko A."/>
        </authorList>
    </citation>
    <scope>NUCLEOTIDE SEQUENCE [LARGE SCALE GENOMIC DNA]</scope>
    <source>
        <strain evidence="10 11">IEGM 1322</strain>
    </source>
</reference>
<dbReference type="InterPro" id="IPR036460">
    <property type="entry name" value="Cu_amine_oxidase_C_sf"/>
</dbReference>
<evidence type="ECO:0000256" key="4">
    <source>
        <dbReference type="ARBA" id="ARBA00023002"/>
    </source>
</evidence>
<dbReference type="Pfam" id="PF01179">
    <property type="entry name" value="Cu_amine_oxid"/>
    <property type="match status" value="1"/>
</dbReference>
<dbReference type="Pfam" id="PF02728">
    <property type="entry name" value="Cu_amine_oxidN3"/>
    <property type="match status" value="1"/>
</dbReference>
<evidence type="ECO:0000259" key="7">
    <source>
        <dbReference type="Pfam" id="PF01179"/>
    </source>
</evidence>
<keyword evidence="3 6" id="KW-0801">TPQ</keyword>
<dbReference type="SUPFAM" id="SSF49998">
    <property type="entry name" value="Amine oxidase catalytic domain"/>
    <property type="match status" value="1"/>
</dbReference>
<evidence type="ECO:0000256" key="2">
    <source>
        <dbReference type="ARBA" id="ARBA00022723"/>
    </source>
</evidence>
<feature type="domain" description="Copper amine oxidase catalytic" evidence="7">
    <location>
        <begin position="230"/>
        <end position="633"/>
    </location>
</feature>
<dbReference type="InterPro" id="IPR015798">
    <property type="entry name" value="Cu_amine_oxidase_C"/>
</dbReference>
<dbReference type="PROSITE" id="PS01164">
    <property type="entry name" value="COPPER_AMINE_OXID_1"/>
    <property type="match status" value="1"/>
</dbReference>
<dbReference type="Proteomes" id="UP001185899">
    <property type="component" value="Unassembled WGS sequence"/>
</dbReference>
<evidence type="ECO:0000259" key="8">
    <source>
        <dbReference type="Pfam" id="PF02728"/>
    </source>
</evidence>
<comment type="similarity">
    <text evidence="1 6">Belongs to the copper/topaquinone oxidase family.</text>
</comment>
<dbReference type="InterPro" id="IPR015802">
    <property type="entry name" value="Cu_amine_oxidase_N3"/>
</dbReference>
<dbReference type="Gene3D" id="3.10.450.40">
    <property type="match status" value="2"/>
</dbReference>
<keyword evidence="4 6" id="KW-0560">Oxidoreductase</keyword>
<dbReference type="SUPFAM" id="SSF54416">
    <property type="entry name" value="Amine oxidase N-terminal region"/>
    <property type="match status" value="2"/>
</dbReference>
<feature type="domain" description="AGAO-like N2" evidence="9">
    <location>
        <begin position="17"/>
        <end position="85"/>
    </location>
</feature>
<name>A0ABU4B3M6_9NOCA</name>
<protein>
    <recommendedName>
        <fullName evidence="6">Amine oxidase</fullName>
        <ecNumber evidence="6">1.4.3.-</ecNumber>
    </recommendedName>
</protein>
<keyword evidence="5 6" id="KW-0186">Copper</keyword>
<proteinExistence type="inferred from homology"/>
<dbReference type="Pfam" id="PF21994">
    <property type="entry name" value="AGAO-like_N2"/>
    <property type="match status" value="1"/>
</dbReference>
<evidence type="ECO:0000259" key="9">
    <source>
        <dbReference type="Pfam" id="PF21994"/>
    </source>
</evidence>
<dbReference type="InterPro" id="IPR000269">
    <property type="entry name" value="Cu_amine_oxidase"/>
</dbReference>
<keyword evidence="11" id="KW-1185">Reference proteome</keyword>
<dbReference type="InterPro" id="IPR054157">
    <property type="entry name" value="AGAO-like_N2"/>
</dbReference>
<dbReference type="Gene3D" id="2.70.98.20">
    <property type="entry name" value="Copper amine oxidase, catalytic domain"/>
    <property type="match status" value="1"/>
</dbReference>
<sequence>MTDTFAPVVVHPLEPLTPQEISRTSAIVTREQSLTSAARFVYIELLEPTKADLQQSDTDRRAFVVLRDRDAHATFEAVVSLTHDVLISYTEIADAQPPITLEEFLRCEDVIKADPRWQEAMVKRGVTDFSLAMVDKWASGHTMEGDNPGGRRLARPLTFVRSEAQENGYARPVENLVVTVDMDTMEVVDVADTGVVPIPQTPGNYLPGFYERPGNVPEFPHQRAPMKKIDITQPDGPSFTVDGHYVEWANWRLRVGFTPREGLVLHDVGYVDRGTLRPIIHRASLSEMYVPYGDPGDSQWNKNVFDEGEYGLGVLANSLQLGCDCLGEIHYFDAYVNDQDGQPIELPNAICMHEEDFGIGWKHTDFRDNVGQVRRNRRLVVSFFATVGNYDYGFYWHLYLDGSIEFEIKLTGIISTGAIEPGRIPEFGTLVAPGLYGPHHQHFFSVRLDMNVDGPRNNLYELEAEAVPAGPDNPHGNAWRQTKRHLVTESQAQRVADPLRARSWLIANADRKNKLGGHIGYKIEPSGAVALPLAQPGSQQARRGGFATKHLWATPYAERERYAAGEYVAQNPGFDGLVAYTAQDRSLEDADLVIWPTIAAHHVVRPEDWPVMPVSHVSLHLKPTGFFDGNPMLDLAPETPKLAGHCCTE</sequence>
<evidence type="ECO:0000313" key="11">
    <source>
        <dbReference type="Proteomes" id="UP001185899"/>
    </source>
</evidence>
<evidence type="ECO:0000313" key="10">
    <source>
        <dbReference type="EMBL" id="MDV6233099.1"/>
    </source>
</evidence>
<dbReference type="EC" id="1.4.3.-" evidence="6"/>
<dbReference type="InterPro" id="IPR049948">
    <property type="entry name" value="Cu_Am_ox_TPQ-bd"/>
</dbReference>
<evidence type="ECO:0000256" key="1">
    <source>
        <dbReference type="ARBA" id="ARBA00007983"/>
    </source>
</evidence>
<gene>
    <name evidence="10" type="ORF">R3P95_21300</name>
</gene>
<dbReference type="RefSeq" id="WP_317549413.1">
    <property type="nucleotide sequence ID" value="NZ_JAWLKE010000008.1"/>
</dbReference>
<keyword evidence="2 6" id="KW-0479">Metal-binding</keyword>
<feature type="domain" description="Copper amine oxidase N3-terminal" evidence="8">
    <location>
        <begin position="97"/>
        <end position="199"/>
    </location>
</feature>
<accession>A0ABU4B3M6</accession>
<comment type="caution">
    <text evidence="10">The sequence shown here is derived from an EMBL/GenBank/DDBJ whole genome shotgun (WGS) entry which is preliminary data.</text>
</comment>
<dbReference type="EMBL" id="JAWLKE010000008">
    <property type="protein sequence ID" value="MDV6233099.1"/>
    <property type="molecule type" value="Genomic_DNA"/>
</dbReference>
<comment type="cofactor">
    <cofactor evidence="6">
        <name>Cu cation</name>
        <dbReference type="ChEBI" id="CHEBI:23378"/>
    </cofactor>
    <text evidence="6">Contains 1 topaquinone per subunit.</text>
</comment>
<comment type="PTM">
    <text evidence="6">Topaquinone (TPQ) is generated by copper-dependent autoxidation of a specific tyrosyl residue.</text>
</comment>
<evidence type="ECO:0000256" key="3">
    <source>
        <dbReference type="ARBA" id="ARBA00022772"/>
    </source>
</evidence>
<organism evidence="10 11">
    <name type="scientific">Rhodococcus cercidiphylli</name>
    <dbReference type="NCBI Taxonomy" id="489916"/>
    <lineage>
        <taxon>Bacteria</taxon>
        <taxon>Bacillati</taxon>
        <taxon>Actinomycetota</taxon>
        <taxon>Actinomycetes</taxon>
        <taxon>Mycobacteriales</taxon>
        <taxon>Nocardiaceae</taxon>
        <taxon>Rhodococcus</taxon>
    </lineage>
</organism>
<dbReference type="NCBIfam" id="NF008559">
    <property type="entry name" value="PRK11504.1"/>
    <property type="match status" value="1"/>
</dbReference>